<keyword evidence="6" id="KW-1185">Reference proteome</keyword>
<keyword evidence="3" id="KW-0446">Lipid-binding</keyword>
<comment type="caution">
    <text evidence="5">The sequence shown here is derived from an EMBL/GenBank/DDBJ whole genome shotgun (WGS) entry which is preliminary data.</text>
</comment>
<dbReference type="Proteomes" id="UP000664167">
    <property type="component" value="Unassembled WGS sequence"/>
</dbReference>
<evidence type="ECO:0000256" key="1">
    <source>
        <dbReference type="ARBA" id="ARBA00004255"/>
    </source>
</evidence>
<dbReference type="GO" id="GO:0012505">
    <property type="term" value="C:endomembrane system"/>
    <property type="evidence" value="ECO:0007669"/>
    <property type="project" value="UniProtKB-ARBA"/>
</dbReference>
<dbReference type="GO" id="GO:0070273">
    <property type="term" value="F:phosphatidylinositol-4-phosphate binding"/>
    <property type="evidence" value="ECO:0007669"/>
    <property type="project" value="InterPro"/>
</dbReference>
<dbReference type="Gene3D" id="1.10.3630.10">
    <property type="entry name" value="yeast vps74-n-term truncation variant domain like"/>
    <property type="match status" value="1"/>
</dbReference>
<dbReference type="GO" id="GO:0005737">
    <property type="term" value="C:cytoplasm"/>
    <property type="evidence" value="ECO:0007669"/>
    <property type="project" value="UniProtKB-ARBA"/>
</dbReference>
<protein>
    <submittedName>
        <fullName evidence="5">GPP34 family phosphoprotein</fullName>
    </submittedName>
</protein>
<dbReference type="AlphaFoldDB" id="A0A939JF95"/>
<gene>
    <name evidence="5" type="ORF">J0695_10125</name>
</gene>
<dbReference type="RefSeq" id="WP_206961561.1">
    <property type="nucleotide sequence ID" value="NZ_BAAAJJ010000002.1"/>
</dbReference>
<keyword evidence="2" id="KW-0333">Golgi apparatus</keyword>
<name>A0A939JF95_9ACTN</name>
<keyword evidence="4" id="KW-0472">Membrane</keyword>
<organism evidence="5 6">
    <name type="scientific">Streptomyces beijiangensis</name>
    <dbReference type="NCBI Taxonomy" id="163361"/>
    <lineage>
        <taxon>Bacteria</taxon>
        <taxon>Bacillati</taxon>
        <taxon>Actinomycetota</taxon>
        <taxon>Actinomycetes</taxon>
        <taxon>Kitasatosporales</taxon>
        <taxon>Streptomycetaceae</taxon>
        <taxon>Streptomyces</taxon>
    </lineage>
</organism>
<evidence type="ECO:0000256" key="2">
    <source>
        <dbReference type="ARBA" id="ARBA00023034"/>
    </source>
</evidence>
<evidence type="ECO:0000256" key="4">
    <source>
        <dbReference type="ARBA" id="ARBA00023136"/>
    </source>
</evidence>
<accession>A0A939JF95</accession>
<evidence type="ECO:0000256" key="3">
    <source>
        <dbReference type="ARBA" id="ARBA00023121"/>
    </source>
</evidence>
<dbReference type="Pfam" id="PF05719">
    <property type="entry name" value="GPP34"/>
    <property type="match status" value="1"/>
</dbReference>
<dbReference type="InterPro" id="IPR038261">
    <property type="entry name" value="GPP34-like_sf"/>
</dbReference>
<sequence length="214" mass="23794">MNPAPDLTLPEELLLLALDPVRGKPRCRNRFLEYGMAGAALAELELQGRIVEERGRVAVVMPLPPEDRRLARVLAMLPPPGKSRFSGAAGTRRWVRHEGRTVEGLYLDDLVEHGVLRREKRRALGIFPYVRHPAGAAGWSALVRTRFAQAEAASFPDRRSRLLASFALAVDLTDAFPGSGWRARSALRSRIRGEWAPDAVLRNVRQDKSSESSN</sequence>
<evidence type="ECO:0000313" key="5">
    <source>
        <dbReference type="EMBL" id="MBO0512163.1"/>
    </source>
</evidence>
<comment type="subcellular location">
    <subcellularLocation>
        <location evidence="1">Golgi apparatus membrane</location>
        <topology evidence="1">Peripheral membrane protein</topology>
        <orientation evidence="1">Cytoplasmic side</orientation>
    </subcellularLocation>
</comment>
<evidence type="ECO:0000313" key="6">
    <source>
        <dbReference type="Proteomes" id="UP000664167"/>
    </source>
</evidence>
<reference evidence="5" key="1">
    <citation type="submission" date="2021-03" db="EMBL/GenBank/DDBJ databases">
        <title>Streptomyces poriferae sp. nov., a novel marine sponge-derived Actinobacteria species with anti-MRSA activity.</title>
        <authorList>
            <person name="Sandoval-Powers M."/>
            <person name="Kralova S."/>
            <person name="Nguyen G.-S."/>
            <person name="Fawwal D."/>
            <person name="Degnes K."/>
            <person name="Klinkenberg G."/>
            <person name="Sletta H."/>
            <person name="Wentzel A."/>
            <person name="Liles M.R."/>
        </authorList>
    </citation>
    <scope>NUCLEOTIDE SEQUENCE</scope>
    <source>
        <strain evidence="5">DSM 41794</strain>
    </source>
</reference>
<dbReference type="InterPro" id="IPR008628">
    <property type="entry name" value="GPP34-like"/>
</dbReference>
<dbReference type="EMBL" id="JAFLRJ010000091">
    <property type="protein sequence ID" value="MBO0512163.1"/>
    <property type="molecule type" value="Genomic_DNA"/>
</dbReference>
<proteinExistence type="predicted"/>